<dbReference type="EMBL" id="KQ423413">
    <property type="protein sequence ID" value="KOF72963.1"/>
    <property type="molecule type" value="Genomic_DNA"/>
</dbReference>
<organism evidence="1">
    <name type="scientific">Octopus bimaculoides</name>
    <name type="common">California two-spotted octopus</name>
    <dbReference type="NCBI Taxonomy" id="37653"/>
    <lineage>
        <taxon>Eukaryota</taxon>
        <taxon>Metazoa</taxon>
        <taxon>Spiralia</taxon>
        <taxon>Lophotrochozoa</taxon>
        <taxon>Mollusca</taxon>
        <taxon>Cephalopoda</taxon>
        <taxon>Coleoidea</taxon>
        <taxon>Octopodiformes</taxon>
        <taxon>Octopoda</taxon>
        <taxon>Incirrata</taxon>
        <taxon>Octopodidae</taxon>
        <taxon>Octopus</taxon>
    </lineage>
</organism>
<accession>A0A0L8G7U6</accession>
<reference evidence="1" key="1">
    <citation type="submission" date="2015-07" db="EMBL/GenBank/DDBJ databases">
        <title>MeaNS - Measles Nucleotide Surveillance Program.</title>
        <authorList>
            <person name="Tran T."/>
            <person name="Druce J."/>
        </authorList>
    </citation>
    <scope>NUCLEOTIDE SEQUENCE</scope>
    <source>
        <strain evidence="1">UCB-OBI-ISO-001</strain>
        <tissue evidence="1">Gonad</tissue>
    </source>
</reference>
<evidence type="ECO:0000313" key="1">
    <source>
        <dbReference type="EMBL" id="KOF72963.1"/>
    </source>
</evidence>
<gene>
    <name evidence="1" type="ORF">OCBIM_22038590mg</name>
</gene>
<sequence>MQFKVYTGQTIQQRLIIREFTEETRQTQGRKSIWRRKTWRLVLDSGRFCLVLMTEGRMGQRIMF</sequence>
<protein>
    <submittedName>
        <fullName evidence="1">Uncharacterized protein</fullName>
    </submittedName>
</protein>
<name>A0A0L8G7U6_OCTBM</name>
<dbReference type="AlphaFoldDB" id="A0A0L8G7U6"/>
<proteinExistence type="predicted"/>